<feature type="region of interest" description="Disordered" evidence="1">
    <location>
        <begin position="108"/>
        <end position="144"/>
    </location>
</feature>
<comment type="caution">
    <text evidence="3">The sequence shown here is derived from an EMBL/GenBank/DDBJ whole genome shotgun (WGS) entry which is preliminary data.</text>
</comment>
<gene>
    <name evidence="3" type="ORF">QYF49_24275</name>
</gene>
<evidence type="ECO:0000313" key="3">
    <source>
        <dbReference type="EMBL" id="MDN4076060.1"/>
    </source>
</evidence>
<feature type="domain" description="Transposase-like Mu C-terminal" evidence="2">
    <location>
        <begin position="42"/>
        <end position="89"/>
    </location>
</feature>
<accession>A0ABT8EDR5</accession>
<evidence type="ECO:0000313" key="4">
    <source>
        <dbReference type="Proteomes" id="UP001168694"/>
    </source>
</evidence>
<dbReference type="EMBL" id="JAUHLN010000010">
    <property type="protein sequence ID" value="MDN4076060.1"/>
    <property type="molecule type" value="Genomic_DNA"/>
</dbReference>
<protein>
    <submittedName>
        <fullName evidence="3">Mu transposase C-terminal domain-containing protein</fullName>
    </submittedName>
</protein>
<feature type="compositionally biased region" description="Basic and acidic residues" evidence="1">
    <location>
        <begin position="108"/>
        <end position="120"/>
    </location>
</feature>
<evidence type="ECO:0000259" key="2">
    <source>
        <dbReference type="Pfam" id="PF09299"/>
    </source>
</evidence>
<dbReference type="InterPro" id="IPR015378">
    <property type="entry name" value="Transposase-like_Mu_C"/>
</dbReference>
<dbReference type="Proteomes" id="UP001168694">
    <property type="component" value="Unassembled WGS sequence"/>
</dbReference>
<organism evidence="3 4">
    <name type="scientific">Fictibacillus terranigra</name>
    <dbReference type="NCBI Taxonomy" id="3058424"/>
    <lineage>
        <taxon>Bacteria</taxon>
        <taxon>Bacillati</taxon>
        <taxon>Bacillota</taxon>
        <taxon>Bacilli</taxon>
        <taxon>Bacillales</taxon>
        <taxon>Fictibacillaceae</taxon>
        <taxon>Fictibacillus</taxon>
    </lineage>
</organism>
<dbReference type="Pfam" id="PF09299">
    <property type="entry name" value="Mu-transpos_C"/>
    <property type="match status" value="1"/>
</dbReference>
<reference evidence="3" key="1">
    <citation type="submission" date="2023-06" db="EMBL/GenBank/DDBJ databases">
        <title>Draft Genome Sequences of Representative Paenibacillus Polymyxa, Bacillus cereus, Fictibacillus sp., and Brevibacillus agri Strains Isolated from Amazonian Dark Earth.</title>
        <authorList>
            <person name="Pellegrinetti T.A."/>
            <person name="Cunha I.C.M."/>
            <person name="Chaves M.G."/>
            <person name="Freitas A.S."/>
            <person name="Silva A.V.R."/>
            <person name="Tsai S.M."/>
            <person name="Mendes L.W."/>
        </authorList>
    </citation>
    <scope>NUCLEOTIDE SEQUENCE</scope>
    <source>
        <strain evidence="3">CENA-BCM004</strain>
    </source>
</reference>
<keyword evidence="4" id="KW-1185">Reference proteome</keyword>
<sequence length="164" mass="18300">MWLKERYIHKPHSAINGKTPFEAFRSESTQIRTVSAEELAHAFLHAETRKVDKSGCISFQDHKYEVGINFVGCQVEITFDPQDTSELIVDYPGFDSWKASEMVISEKTGKRPSLPEKMTKEPVGSSRLLQGAKKANEKRKASAITPTVPAVSFRHIGKGGTNHV</sequence>
<proteinExistence type="predicted"/>
<name>A0ABT8EDR5_9BACL</name>
<evidence type="ECO:0000256" key="1">
    <source>
        <dbReference type="SAM" id="MobiDB-lite"/>
    </source>
</evidence>